<reference evidence="2" key="1">
    <citation type="submission" date="2014-09" db="EMBL/GenBank/DDBJ databases">
        <authorList>
            <person name="Magalhaes I.L.F."/>
            <person name="Oliveira U."/>
            <person name="Santos F.R."/>
            <person name="Vidigal T.H.D.A."/>
            <person name="Brescovit A.D."/>
            <person name="Santos A.J."/>
        </authorList>
    </citation>
    <scope>NUCLEOTIDE SEQUENCE</scope>
    <source>
        <tissue evidence="2">Shoot tissue taken approximately 20 cm above the soil surface</tissue>
    </source>
</reference>
<proteinExistence type="predicted"/>
<feature type="chain" id="PRO_5012633215" evidence="1">
    <location>
        <begin position="16"/>
        <end position="40"/>
    </location>
</feature>
<dbReference type="AlphaFoldDB" id="A0A0A9A608"/>
<evidence type="ECO:0000313" key="2">
    <source>
        <dbReference type="EMBL" id="JAD44440.1"/>
    </source>
</evidence>
<organism evidence="2">
    <name type="scientific">Arundo donax</name>
    <name type="common">Giant reed</name>
    <name type="synonym">Donax arundinaceus</name>
    <dbReference type="NCBI Taxonomy" id="35708"/>
    <lineage>
        <taxon>Eukaryota</taxon>
        <taxon>Viridiplantae</taxon>
        <taxon>Streptophyta</taxon>
        <taxon>Embryophyta</taxon>
        <taxon>Tracheophyta</taxon>
        <taxon>Spermatophyta</taxon>
        <taxon>Magnoliopsida</taxon>
        <taxon>Liliopsida</taxon>
        <taxon>Poales</taxon>
        <taxon>Poaceae</taxon>
        <taxon>PACMAD clade</taxon>
        <taxon>Arundinoideae</taxon>
        <taxon>Arundineae</taxon>
        <taxon>Arundo</taxon>
    </lineage>
</organism>
<feature type="signal peptide" evidence="1">
    <location>
        <begin position="1"/>
        <end position="15"/>
    </location>
</feature>
<reference evidence="2" key="2">
    <citation type="journal article" date="2015" name="Data Brief">
        <title>Shoot transcriptome of the giant reed, Arundo donax.</title>
        <authorList>
            <person name="Barrero R.A."/>
            <person name="Guerrero F.D."/>
            <person name="Moolhuijzen P."/>
            <person name="Goolsby J.A."/>
            <person name="Tidwell J."/>
            <person name="Bellgard S.E."/>
            <person name="Bellgard M.I."/>
        </authorList>
    </citation>
    <scope>NUCLEOTIDE SEQUENCE</scope>
    <source>
        <tissue evidence="2">Shoot tissue taken approximately 20 cm above the soil surface</tissue>
    </source>
</reference>
<evidence type="ECO:0000256" key="1">
    <source>
        <dbReference type="SAM" id="SignalP"/>
    </source>
</evidence>
<accession>A0A0A9A608</accession>
<sequence length="40" mass="4563">MLGLLLFFLPACTFSTLTNKNLCCLYDHHAIINYNNDTVD</sequence>
<dbReference type="EMBL" id="GBRH01253455">
    <property type="protein sequence ID" value="JAD44440.1"/>
    <property type="molecule type" value="Transcribed_RNA"/>
</dbReference>
<protein>
    <submittedName>
        <fullName evidence="2">Uncharacterized protein</fullName>
    </submittedName>
</protein>
<keyword evidence="1" id="KW-0732">Signal</keyword>
<name>A0A0A9A608_ARUDO</name>